<dbReference type="Pfam" id="PF02146">
    <property type="entry name" value="SIR2"/>
    <property type="match status" value="1"/>
</dbReference>
<dbReference type="InterPro" id="IPR050134">
    <property type="entry name" value="NAD-dep_sirtuin_deacylases"/>
</dbReference>
<keyword evidence="1" id="KW-0808">Transferase</keyword>
<comment type="function">
    <text evidence="3">NAD-dependent lysine deacetylase and desuccinylase that specifically removes acetyl and succinyl groups on target proteins. Modulates the activities of several proteins which are inactive in their acylated form.</text>
</comment>
<evidence type="ECO:0000256" key="4">
    <source>
        <dbReference type="PROSITE-ProRule" id="PRU00236"/>
    </source>
</evidence>
<feature type="binding site" evidence="3">
    <location>
        <begin position="185"/>
        <end position="187"/>
    </location>
    <ligand>
        <name>NAD(+)</name>
        <dbReference type="ChEBI" id="CHEBI:57540"/>
    </ligand>
</feature>
<dbReference type="InterPro" id="IPR029035">
    <property type="entry name" value="DHS-like_NAD/FAD-binding_dom"/>
</dbReference>
<dbReference type="InterPro" id="IPR026591">
    <property type="entry name" value="Sirtuin_cat_small_dom_sf"/>
</dbReference>
<dbReference type="EMBL" id="CP080776">
    <property type="protein sequence ID" value="UWP94766.1"/>
    <property type="molecule type" value="Genomic_DNA"/>
</dbReference>
<feature type="domain" description="Deacetylase sirtuin-type" evidence="5">
    <location>
        <begin position="1"/>
        <end position="243"/>
    </location>
</feature>
<comment type="catalytic activity">
    <reaction evidence="3">
        <text>N(6)-acetyl-L-lysyl-[protein] + NAD(+) + H2O = 2''-O-acetyl-ADP-D-ribose + nicotinamide + L-lysyl-[protein]</text>
        <dbReference type="Rhea" id="RHEA:43636"/>
        <dbReference type="Rhea" id="RHEA-COMP:9752"/>
        <dbReference type="Rhea" id="RHEA-COMP:10731"/>
        <dbReference type="ChEBI" id="CHEBI:15377"/>
        <dbReference type="ChEBI" id="CHEBI:17154"/>
        <dbReference type="ChEBI" id="CHEBI:29969"/>
        <dbReference type="ChEBI" id="CHEBI:57540"/>
        <dbReference type="ChEBI" id="CHEBI:61930"/>
        <dbReference type="ChEBI" id="CHEBI:83767"/>
        <dbReference type="EC" id="2.3.1.286"/>
    </reaction>
</comment>
<reference evidence="6" key="1">
    <citation type="submission" date="2021-08" db="EMBL/GenBank/DDBJ databases">
        <authorList>
            <person name="Nwanade C."/>
            <person name="Wang M."/>
            <person name="Masoudi A."/>
            <person name="Yu Z."/>
            <person name="Liu J."/>
        </authorList>
    </citation>
    <scope>NUCLEOTIDE SEQUENCE</scope>
    <source>
        <strain evidence="6">S056</strain>
    </source>
</reference>
<dbReference type="InterPro" id="IPR026590">
    <property type="entry name" value="Ssirtuin_cat_dom"/>
</dbReference>
<evidence type="ECO:0000313" key="7">
    <source>
        <dbReference type="Proteomes" id="UP001057991"/>
    </source>
</evidence>
<keyword evidence="3" id="KW-0963">Cytoplasm</keyword>
<keyword evidence="2 3" id="KW-0520">NAD</keyword>
<keyword evidence="3 4" id="KW-0862">Zinc</keyword>
<dbReference type="HAMAP" id="MF_01121">
    <property type="entry name" value="Sirtuin_ClassIII"/>
    <property type="match status" value="1"/>
</dbReference>
<sequence length="243" mass="26503">MDRFQTTEFQNPGFQNIVILTGAGVSAESGLGTFRDKGGIWTRYDLQEVATPEGFAKNPSLVHEFYNARRANCLEASHNAAHTALARLQARHPGRVSLITQNIDDLHERGGAVDVIHMHGELTRALCASCGHRWAAPREMDPADPCPNCHAPTTRPDIVWFGEIPYQMERILTLLSEADLFVALGTSGTVYPAAGFVGEARGMGIPTLEINLERSDGGGVFDHGIYGPASRVVPEWVQEILDV</sequence>
<feature type="binding site" evidence="3">
    <location>
        <begin position="101"/>
        <end position="104"/>
    </location>
    <ligand>
        <name>NAD(+)</name>
        <dbReference type="ChEBI" id="CHEBI:57540"/>
    </ligand>
</feature>
<feature type="binding site" evidence="3 4">
    <location>
        <position position="130"/>
    </location>
    <ligand>
        <name>Zn(2+)</name>
        <dbReference type="ChEBI" id="CHEBI:29105"/>
    </ligand>
</feature>
<feature type="binding site" evidence="3">
    <location>
        <position position="69"/>
    </location>
    <ligand>
        <name>substrate</name>
    </ligand>
</feature>
<comment type="catalytic activity">
    <reaction evidence="3">
        <text>N(6)-succinyl-L-lysyl-[protein] + NAD(+) + H2O = 2''-O-succinyl-ADP-D-ribose + nicotinamide + L-lysyl-[protein]</text>
        <dbReference type="Rhea" id="RHEA:47668"/>
        <dbReference type="Rhea" id="RHEA-COMP:9752"/>
        <dbReference type="Rhea" id="RHEA-COMP:11877"/>
        <dbReference type="ChEBI" id="CHEBI:15377"/>
        <dbReference type="ChEBI" id="CHEBI:17154"/>
        <dbReference type="ChEBI" id="CHEBI:29969"/>
        <dbReference type="ChEBI" id="CHEBI:57540"/>
        <dbReference type="ChEBI" id="CHEBI:87830"/>
        <dbReference type="ChEBI" id="CHEBI:87832"/>
    </reaction>
</comment>
<comment type="similarity">
    <text evidence="3">Belongs to the sirtuin family. Class III subfamily.</text>
</comment>
<evidence type="ECO:0000259" key="5">
    <source>
        <dbReference type="PROSITE" id="PS50305"/>
    </source>
</evidence>
<dbReference type="PANTHER" id="PTHR11085:SF4">
    <property type="entry name" value="NAD-DEPENDENT PROTEIN DEACYLASE"/>
    <property type="match status" value="1"/>
</dbReference>
<accession>A0A9Q9HBF5</accession>
<dbReference type="InterPro" id="IPR003000">
    <property type="entry name" value="Sirtuin"/>
</dbReference>
<dbReference type="InterPro" id="IPR027546">
    <property type="entry name" value="Sirtuin_class_III"/>
</dbReference>
<keyword evidence="3 4" id="KW-0479">Metal-binding</keyword>
<dbReference type="GO" id="GO:0070403">
    <property type="term" value="F:NAD+ binding"/>
    <property type="evidence" value="ECO:0007669"/>
    <property type="project" value="UniProtKB-UniRule"/>
</dbReference>
<evidence type="ECO:0000256" key="1">
    <source>
        <dbReference type="ARBA" id="ARBA00022679"/>
    </source>
</evidence>
<proteinExistence type="inferred from homology"/>
<comment type="subcellular location">
    <subcellularLocation>
        <location evidence="3">Cytoplasm</location>
    </subcellularLocation>
</comment>
<feature type="binding site" evidence="3">
    <location>
        <begin position="22"/>
        <end position="41"/>
    </location>
    <ligand>
        <name>NAD(+)</name>
        <dbReference type="ChEBI" id="CHEBI:57540"/>
    </ligand>
</feature>
<feature type="binding site" evidence="3 4">
    <location>
        <position position="149"/>
    </location>
    <ligand>
        <name>Zn(2+)</name>
        <dbReference type="ChEBI" id="CHEBI:29105"/>
    </ligand>
</feature>
<dbReference type="GO" id="GO:0008270">
    <property type="term" value="F:zinc ion binding"/>
    <property type="evidence" value="ECO:0007669"/>
    <property type="project" value="UniProtKB-UniRule"/>
</dbReference>
<dbReference type="PROSITE" id="PS50305">
    <property type="entry name" value="SIRTUIN"/>
    <property type="match status" value="1"/>
</dbReference>
<name>A0A9Q9HBF5_9RHOB</name>
<dbReference type="AlphaFoldDB" id="A0A9Q9HBF5"/>
<feature type="active site" description="Proton acceptor" evidence="3 4">
    <location>
        <position position="119"/>
    </location>
</feature>
<dbReference type="GO" id="GO:0005737">
    <property type="term" value="C:cytoplasm"/>
    <property type="evidence" value="ECO:0007669"/>
    <property type="project" value="UniProtKB-SubCell"/>
</dbReference>
<dbReference type="SUPFAM" id="SSF52467">
    <property type="entry name" value="DHS-like NAD/FAD-binding domain"/>
    <property type="match status" value="1"/>
</dbReference>
<evidence type="ECO:0000256" key="2">
    <source>
        <dbReference type="ARBA" id="ARBA00023027"/>
    </source>
</evidence>
<feature type="binding site" evidence="3 4">
    <location>
        <position position="127"/>
    </location>
    <ligand>
        <name>Zn(2+)</name>
        <dbReference type="ChEBI" id="CHEBI:29105"/>
    </ligand>
</feature>
<dbReference type="CDD" id="cd01412">
    <property type="entry name" value="SIRT5_Af1_CobB"/>
    <property type="match status" value="1"/>
</dbReference>
<gene>
    <name evidence="3" type="primary">cobB</name>
    <name evidence="6" type="ORF">K3X48_11175</name>
</gene>
<dbReference type="GO" id="GO:0036055">
    <property type="term" value="F:protein-succinyllysine desuccinylase activity"/>
    <property type="evidence" value="ECO:0007669"/>
    <property type="project" value="UniProtKB-UniRule"/>
</dbReference>
<feature type="binding site" evidence="3">
    <location>
        <begin position="211"/>
        <end position="213"/>
    </location>
    <ligand>
        <name>NAD(+)</name>
        <dbReference type="ChEBI" id="CHEBI:57540"/>
    </ligand>
</feature>
<comment type="cofactor">
    <cofactor evidence="3">
        <name>Zn(2+)</name>
        <dbReference type="ChEBI" id="CHEBI:29105"/>
    </cofactor>
    <text evidence="3">Binds 1 zinc ion per subunit.</text>
</comment>
<dbReference type="Gene3D" id="3.30.1600.10">
    <property type="entry name" value="SIR2/SIRT2 'Small Domain"/>
    <property type="match status" value="1"/>
</dbReference>
<dbReference type="Proteomes" id="UP001057991">
    <property type="component" value="Chromosome"/>
</dbReference>
<organism evidence="6 7">
    <name type="scientific">Aliiroseovarius crassostreae</name>
    <dbReference type="NCBI Taxonomy" id="154981"/>
    <lineage>
        <taxon>Bacteria</taxon>
        <taxon>Pseudomonadati</taxon>
        <taxon>Pseudomonadota</taxon>
        <taxon>Alphaproteobacteria</taxon>
        <taxon>Rhodobacterales</taxon>
        <taxon>Paracoccaceae</taxon>
        <taxon>Aliiroseovarius</taxon>
    </lineage>
</organism>
<dbReference type="RefSeq" id="WP_259784630.1">
    <property type="nucleotide sequence ID" value="NZ_CP080776.1"/>
</dbReference>
<dbReference type="Gene3D" id="3.40.50.1220">
    <property type="entry name" value="TPP-binding domain"/>
    <property type="match status" value="1"/>
</dbReference>
<feature type="binding site" evidence="3">
    <location>
        <position position="229"/>
    </location>
    <ligand>
        <name>NAD(+)</name>
        <dbReference type="ChEBI" id="CHEBI:57540"/>
    </ligand>
</feature>
<dbReference type="EC" id="2.3.1.286" evidence="3"/>
<dbReference type="GO" id="GO:0017136">
    <property type="term" value="F:histone deacetylase activity, NAD-dependent"/>
    <property type="evidence" value="ECO:0007669"/>
    <property type="project" value="TreeGrafter"/>
</dbReference>
<evidence type="ECO:0000256" key="3">
    <source>
        <dbReference type="HAMAP-Rule" id="MF_01121"/>
    </source>
</evidence>
<evidence type="ECO:0000313" key="6">
    <source>
        <dbReference type="EMBL" id="UWP94766.1"/>
    </source>
</evidence>
<feature type="binding site" evidence="3">
    <location>
        <position position="66"/>
    </location>
    <ligand>
        <name>substrate</name>
    </ligand>
</feature>
<feature type="binding site" evidence="3 4">
    <location>
        <position position="146"/>
    </location>
    <ligand>
        <name>Zn(2+)</name>
        <dbReference type="ChEBI" id="CHEBI:29105"/>
    </ligand>
</feature>
<protein>
    <recommendedName>
        <fullName evidence="3">NAD-dependent protein deacylase</fullName>
        <ecNumber evidence="3">2.3.1.286</ecNumber>
    </recommendedName>
    <alternativeName>
        <fullName evidence="3">Regulatory protein SIR2 homolog</fullName>
    </alternativeName>
</protein>
<comment type="domain">
    <text evidence="3">2 residues (Tyr-66 and Arg-69) present in a large hydrophobic pocket are probably involved in substrate specificity. They are important for desuccinylation activity, but dispensable for deacetylation activity.</text>
</comment>
<dbReference type="PANTHER" id="PTHR11085">
    <property type="entry name" value="NAD-DEPENDENT PROTEIN DEACYLASE SIRTUIN-5, MITOCHONDRIAL-RELATED"/>
    <property type="match status" value="1"/>
</dbReference>
<dbReference type="GO" id="GO:0036054">
    <property type="term" value="F:protein-malonyllysine demalonylase activity"/>
    <property type="evidence" value="ECO:0007669"/>
    <property type="project" value="InterPro"/>
</dbReference>